<dbReference type="SUPFAM" id="SSF57667">
    <property type="entry name" value="beta-beta-alpha zinc fingers"/>
    <property type="match status" value="6"/>
</dbReference>
<feature type="domain" description="C2H2-type" evidence="2">
    <location>
        <begin position="700"/>
        <end position="729"/>
    </location>
</feature>
<protein>
    <recommendedName>
        <fullName evidence="2">C2H2-type domain-containing protein</fullName>
    </recommendedName>
</protein>
<dbReference type="EMBL" id="JAQQBR010000001">
    <property type="protein sequence ID" value="KAK0182554.1"/>
    <property type="molecule type" value="Genomic_DNA"/>
</dbReference>
<dbReference type="GO" id="GO:0005634">
    <property type="term" value="C:nucleus"/>
    <property type="evidence" value="ECO:0007669"/>
    <property type="project" value="TreeGrafter"/>
</dbReference>
<sequence length="1010" mass="114151">MSLEGHLIANKIKTKAISRLIQCCQSDQSKGDICFINECDNNVVVNNSEHEVTTTTSSSTHQALFSNNKLTKASKKKLGKNDKITLDIIGDLSRSLNTTYCQLMSINGTCDTTIQNASDNDLKANETVEDIERWLKTKSGSISGIDMDSLKTDVNEITVNGYLAEELSHEFLEKDSDVLSIDIDLSDKKLNLEYDPILQDLQSDKLLEVCEKDGFILPDYQLDQLDSLALAPNDMMVAGEILPSTSNQLDNNLNINNSDQYSNKINSNHESLGVENIRDKSIQVNVSNFHQQLNNSSSRDAINLLSSTDDNLHQFDNVIPVHLDNLQTVDTSNSIVHSQIQVASIIEQGLRFRPKLKPSIMTKKRQRVPDKIVNNDSINNGDEELQTEPKDGIMAVVAISTDKRSNMTQIVINTGKGEQIYQGKTSELMEATGYLSKISKKSIINSNNGADNSATLNSSELAITCALQELGYTDEKLLAIANPDNGTWICPHENCRREFNRLYALKCHLLTHHGVRPFKCDYENCTWAFHSEFKLKRHKETHLKRKDYVCQFAGCSRRFTTIYNLWTHEKLHTRPDRITCHVLQCDEKFPTRRALELHLKTHDESHAPYVCPHEGCDKRYFSSNALTSHQRCHSYKEVDIRCSWPECGKIFDKPCRLKAHLRTHTGSKPYSCTFSGCQWAFSSSSKLKRHEKKHTNERKFVCDVNGCSKAFMRSEHLKEHRLTHNEGRYFQCYMCDARFSAKSSLYVHIKKHQTNKNNDNHNTNPTDMVTNVQSLVPNSNCTIKYNVEKLSEKLPIEMKKRLMNENLSVNETVTIKPRFNCTVDGCTKSYMTKASLRTHTLKYHGKSSKEMTISSIIDGNYSVETTKNETIKSTNELIGVEINNAVITNTSSGTTTCLPEPEPPPLMAGKKIKSSINVDRYHVRKNYGSARTGLTCFDVWKLKSRNNTTLNSLEAPTDIVLSTADLDGDLLLTEELPSMYYQDDIVDTECQILLLDSTTPEGTINLRDLA</sequence>
<reference evidence="3" key="1">
    <citation type="journal article" date="2023" name="bioRxiv">
        <title>Scaffold-level genome assemblies of two parasitoid biocontrol wasps reveal the parthenogenesis mechanism and an associated novel virus.</title>
        <authorList>
            <person name="Inwood S."/>
            <person name="Skelly J."/>
            <person name="Guhlin J."/>
            <person name="Harrop T."/>
            <person name="Goldson S."/>
            <person name="Dearden P."/>
        </authorList>
    </citation>
    <scope>NUCLEOTIDE SEQUENCE</scope>
    <source>
        <strain evidence="3">Lincoln</strain>
        <tissue evidence="3">Whole body</tissue>
    </source>
</reference>
<keyword evidence="4" id="KW-1185">Reference proteome</keyword>
<feature type="domain" description="C2H2-type" evidence="2">
    <location>
        <begin position="640"/>
        <end position="669"/>
    </location>
</feature>
<keyword evidence="1" id="KW-0479">Metal-binding</keyword>
<dbReference type="FunFam" id="3.30.160.60:FF:000007">
    <property type="entry name" value="Basic krueppel-like factor 3"/>
    <property type="match status" value="1"/>
</dbReference>
<dbReference type="Proteomes" id="UP001168972">
    <property type="component" value="Unassembled WGS sequence"/>
</dbReference>
<proteinExistence type="predicted"/>
<dbReference type="PROSITE" id="PS00028">
    <property type="entry name" value="ZINC_FINGER_C2H2_1"/>
    <property type="match status" value="10"/>
</dbReference>
<dbReference type="GO" id="GO:0006357">
    <property type="term" value="P:regulation of transcription by RNA polymerase II"/>
    <property type="evidence" value="ECO:0007669"/>
    <property type="project" value="TreeGrafter"/>
</dbReference>
<feature type="domain" description="C2H2-type" evidence="2">
    <location>
        <begin position="730"/>
        <end position="757"/>
    </location>
</feature>
<dbReference type="PANTHER" id="PTHR46179">
    <property type="entry name" value="ZINC FINGER PROTEIN"/>
    <property type="match status" value="1"/>
</dbReference>
<dbReference type="GO" id="GO:0003712">
    <property type="term" value="F:transcription coregulator activity"/>
    <property type="evidence" value="ECO:0007669"/>
    <property type="project" value="TreeGrafter"/>
</dbReference>
<feature type="domain" description="C2H2-type" evidence="2">
    <location>
        <begin position="518"/>
        <end position="547"/>
    </location>
</feature>
<feature type="domain" description="C2H2-type" evidence="2">
    <location>
        <begin position="670"/>
        <end position="699"/>
    </location>
</feature>
<feature type="domain" description="C2H2-type" evidence="2">
    <location>
        <begin position="578"/>
        <end position="607"/>
    </location>
</feature>
<dbReference type="InterPro" id="IPR051061">
    <property type="entry name" value="Zinc_finger_trans_reg"/>
</dbReference>
<feature type="domain" description="C2H2-type" evidence="2">
    <location>
        <begin position="488"/>
        <end position="517"/>
    </location>
</feature>
<keyword evidence="1" id="KW-0863">Zinc-finger</keyword>
<keyword evidence="1" id="KW-0862">Zinc</keyword>
<reference evidence="3" key="2">
    <citation type="submission" date="2023-03" db="EMBL/GenBank/DDBJ databases">
        <authorList>
            <person name="Inwood S.N."/>
            <person name="Skelly J.G."/>
            <person name="Guhlin J."/>
            <person name="Harrop T.W.R."/>
            <person name="Goldson S.G."/>
            <person name="Dearden P.K."/>
        </authorList>
    </citation>
    <scope>NUCLEOTIDE SEQUENCE</scope>
    <source>
        <strain evidence="3">Lincoln</strain>
        <tissue evidence="3">Whole body</tissue>
    </source>
</reference>
<dbReference type="SMART" id="SM00355">
    <property type="entry name" value="ZnF_C2H2"/>
    <property type="match status" value="10"/>
</dbReference>
<dbReference type="InterPro" id="IPR036236">
    <property type="entry name" value="Znf_C2H2_sf"/>
</dbReference>
<evidence type="ECO:0000259" key="2">
    <source>
        <dbReference type="PROSITE" id="PS50157"/>
    </source>
</evidence>
<organism evidence="3 4">
    <name type="scientific">Microctonus hyperodae</name>
    <name type="common">Parasitoid wasp</name>
    <dbReference type="NCBI Taxonomy" id="165561"/>
    <lineage>
        <taxon>Eukaryota</taxon>
        <taxon>Metazoa</taxon>
        <taxon>Ecdysozoa</taxon>
        <taxon>Arthropoda</taxon>
        <taxon>Hexapoda</taxon>
        <taxon>Insecta</taxon>
        <taxon>Pterygota</taxon>
        <taxon>Neoptera</taxon>
        <taxon>Endopterygota</taxon>
        <taxon>Hymenoptera</taxon>
        <taxon>Apocrita</taxon>
        <taxon>Ichneumonoidea</taxon>
        <taxon>Braconidae</taxon>
        <taxon>Euphorinae</taxon>
        <taxon>Microctonus</taxon>
    </lineage>
</organism>
<feature type="domain" description="C2H2-type" evidence="2">
    <location>
        <begin position="819"/>
        <end position="849"/>
    </location>
</feature>
<dbReference type="GO" id="GO:0008270">
    <property type="term" value="F:zinc ion binding"/>
    <property type="evidence" value="ECO:0007669"/>
    <property type="project" value="UniProtKB-KW"/>
</dbReference>
<name>A0AA39G8I4_MICHY</name>
<dbReference type="PANTHER" id="PTHR46179:SF26">
    <property type="entry name" value="ZINC FINGER PROTEIN 423 HOMOLOG"/>
    <property type="match status" value="1"/>
</dbReference>
<dbReference type="AlphaFoldDB" id="A0AA39G8I4"/>
<evidence type="ECO:0000256" key="1">
    <source>
        <dbReference type="PROSITE-ProRule" id="PRU00042"/>
    </source>
</evidence>
<dbReference type="Gene3D" id="3.30.160.60">
    <property type="entry name" value="Classic Zinc Finger"/>
    <property type="match status" value="7"/>
</dbReference>
<dbReference type="PROSITE" id="PS50157">
    <property type="entry name" value="ZINC_FINGER_C2H2_2"/>
    <property type="match status" value="10"/>
</dbReference>
<gene>
    <name evidence="3" type="ORF">PV327_000682</name>
</gene>
<evidence type="ECO:0000313" key="4">
    <source>
        <dbReference type="Proteomes" id="UP001168972"/>
    </source>
</evidence>
<dbReference type="InterPro" id="IPR013087">
    <property type="entry name" value="Znf_C2H2_type"/>
</dbReference>
<feature type="domain" description="C2H2-type" evidence="2">
    <location>
        <begin position="548"/>
        <end position="577"/>
    </location>
</feature>
<dbReference type="Pfam" id="PF00096">
    <property type="entry name" value="zf-C2H2"/>
    <property type="match status" value="4"/>
</dbReference>
<comment type="caution">
    <text evidence="3">The sequence shown here is derived from an EMBL/GenBank/DDBJ whole genome shotgun (WGS) entry which is preliminary data.</text>
</comment>
<evidence type="ECO:0000313" key="3">
    <source>
        <dbReference type="EMBL" id="KAK0182554.1"/>
    </source>
</evidence>
<accession>A0AA39G8I4</accession>
<feature type="domain" description="C2H2-type" evidence="2">
    <location>
        <begin position="609"/>
        <end position="638"/>
    </location>
</feature>